<name>A0AAV7JM68_9METZ</name>
<evidence type="ECO:0000313" key="2">
    <source>
        <dbReference type="EMBL" id="KAI6649524.1"/>
    </source>
</evidence>
<organism evidence="2 3">
    <name type="scientific">Oopsacas minuta</name>
    <dbReference type="NCBI Taxonomy" id="111878"/>
    <lineage>
        <taxon>Eukaryota</taxon>
        <taxon>Metazoa</taxon>
        <taxon>Porifera</taxon>
        <taxon>Hexactinellida</taxon>
        <taxon>Hexasterophora</taxon>
        <taxon>Lyssacinosida</taxon>
        <taxon>Leucopsacidae</taxon>
        <taxon>Oopsacas</taxon>
    </lineage>
</organism>
<keyword evidence="3" id="KW-1185">Reference proteome</keyword>
<evidence type="ECO:0000256" key="1">
    <source>
        <dbReference type="SAM" id="MobiDB-lite"/>
    </source>
</evidence>
<dbReference type="AlphaFoldDB" id="A0AAV7JM68"/>
<gene>
    <name evidence="2" type="ORF">LOD99_6690</name>
</gene>
<feature type="region of interest" description="Disordered" evidence="1">
    <location>
        <begin position="337"/>
        <end position="388"/>
    </location>
</feature>
<evidence type="ECO:0000313" key="3">
    <source>
        <dbReference type="Proteomes" id="UP001165289"/>
    </source>
</evidence>
<dbReference type="Proteomes" id="UP001165289">
    <property type="component" value="Unassembled WGS sequence"/>
</dbReference>
<dbReference type="EMBL" id="JAKMXF010000320">
    <property type="protein sequence ID" value="KAI6649524.1"/>
    <property type="molecule type" value="Genomic_DNA"/>
</dbReference>
<feature type="compositionally biased region" description="Basic and acidic residues" evidence="1">
    <location>
        <begin position="377"/>
        <end position="388"/>
    </location>
</feature>
<comment type="caution">
    <text evidence="2">The sequence shown here is derived from an EMBL/GenBank/DDBJ whole genome shotgun (WGS) entry which is preliminary data.</text>
</comment>
<proteinExistence type="predicted"/>
<accession>A0AAV7JM68</accession>
<protein>
    <submittedName>
        <fullName evidence="2">Uncharacterized protein</fullName>
    </submittedName>
</protein>
<reference evidence="2 3" key="1">
    <citation type="journal article" date="2023" name="BMC Biol.">
        <title>The compact genome of the sponge Oopsacas minuta (Hexactinellida) is lacking key metazoan core genes.</title>
        <authorList>
            <person name="Santini S."/>
            <person name="Schenkelaars Q."/>
            <person name="Jourda C."/>
            <person name="Duchesne M."/>
            <person name="Belahbib H."/>
            <person name="Rocher C."/>
            <person name="Selva M."/>
            <person name="Riesgo A."/>
            <person name="Vervoort M."/>
            <person name="Leys S.P."/>
            <person name="Kodjabachian L."/>
            <person name="Le Bivic A."/>
            <person name="Borchiellini C."/>
            <person name="Claverie J.M."/>
            <person name="Renard E."/>
        </authorList>
    </citation>
    <scope>NUCLEOTIDE SEQUENCE [LARGE SCALE GENOMIC DNA]</scope>
    <source>
        <strain evidence="2">SPO-2</strain>
    </source>
</reference>
<feature type="compositionally biased region" description="Low complexity" evidence="1">
    <location>
        <begin position="343"/>
        <end position="353"/>
    </location>
</feature>
<sequence>MIPVVVDIWESIGRNLMKDSRSSLRGEVKIQNIKEVTFSSTTTPKTPKTLYLGENDFSWELLLNRVRINETQLIFNYSSVLIMSRSQVRGKPYKLRRRNPKNDTYLSDPFLLSPLHFQCQAINELAFALRIFVIFANQDKKYEVPFLVWDEEKGRHVPKDPLICTEAKDLNCLLYHMLDTKSHHKFLQVYSVLLKTPDHRLFQRLCYFRQVMQFLSHPQRLAPYTKKSREMSTQEETGEVIDVILEFVEDMRQVVLDPGLECALDNLKNLHKTFLSYVQYRQSPMVPECLETAKLRVVALNIAQNLTTHIQNDRTGDLCKAVIGLIQPRLVLSRIMESDGESNDSNSDSDNTDIGPPRAHSTLRETELESVTEYEDEFKPAKSEKKRK</sequence>